<dbReference type="AlphaFoldDB" id="A0A179GA30"/>
<dbReference type="Pfam" id="PF09468">
    <property type="entry name" value="RNase_H2-Ydr279"/>
    <property type="match status" value="1"/>
</dbReference>
<accession>A0A179GA30</accession>
<reference evidence="9 10" key="1">
    <citation type="journal article" date="2016" name="PLoS Pathog.">
        <title>Biosynthesis of antibiotic leucinostatins in bio-control fungus Purpureocillium lilacinum and their inhibition on phytophthora revealed by genome mining.</title>
        <authorList>
            <person name="Wang G."/>
            <person name="Liu Z."/>
            <person name="Lin R."/>
            <person name="Li E."/>
            <person name="Mao Z."/>
            <person name="Ling J."/>
            <person name="Yang Y."/>
            <person name="Yin W.B."/>
            <person name="Xie B."/>
        </authorList>
    </citation>
    <scope>NUCLEOTIDE SEQUENCE [LARGE SCALE GENOMIC DNA]</scope>
    <source>
        <strain evidence="9">170</strain>
    </source>
</reference>
<gene>
    <name evidence="9" type="ORF">VFPPC_13120</name>
</gene>
<dbReference type="InterPro" id="IPR019024">
    <property type="entry name" value="RNase_H2_suB_wHTH"/>
</dbReference>
<dbReference type="KEGG" id="pchm:VFPPC_13120"/>
<dbReference type="PANTHER" id="PTHR13383">
    <property type="entry name" value="RIBONUCLEASE H2 SUBUNIT B"/>
    <property type="match status" value="1"/>
</dbReference>
<feature type="region of interest" description="Disordered" evidence="6">
    <location>
        <begin position="1"/>
        <end position="38"/>
    </location>
</feature>
<dbReference type="CDD" id="cd09270">
    <property type="entry name" value="RNase_H2-B"/>
    <property type="match status" value="1"/>
</dbReference>
<feature type="region of interest" description="Disordered" evidence="6">
    <location>
        <begin position="275"/>
        <end position="298"/>
    </location>
</feature>
<organism evidence="9 10">
    <name type="scientific">Pochonia chlamydosporia 170</name>
    <dbReference type="NCBI Taxonomy" id="1380566"/>
    <lineage>
        <taxon>Eukaryota</taxon>
        <taxon>Fungi</taxon>
        <taxon>Dikarya</taxon>
        <taxon>Ascomycota</taxon>
        <taxon>Pezizomycotina</taxon>
        <taxon>Sordariomycetes</taxon>
        <taxon>Hypocreomycetidae</taxon>
        <taxon>Hypocreales</taxon>
        <taxon>Clavicipitaceae</taxon>
        <taxon>Pochonia</taxon>
    </lineage>
</organism>
<sequence>MPRTRSTKPAATESADAPTSNSTSKHTLTPREGPSPNVFIFPKAATSEARIVTLPHPRHGSPSRYLVCPTAGIHEFTKISAPKSAPRSWLIENSGKPGDDDADKKESNASINLISSSDMFVATLIDPLFLVLPSLTGGKVEKGSGEKKRMFLSTDDHFDNLPEESSHLSEILQLGATRELIESRMEVICDTVDAGDEKMFRLSEKKLLATILEKAKRLSDGGLPASLEEKFVKRALEAPILLQRSSLAAKSGQSQTQTITEIVIESEVSTPLTDSAQSQSTIATADSNSSFASQPSTAATSFVESEQAQDSNLTAIQATPEVTSLQRLRVAFDFICSRYIPAETTEQLKGYLSQADICSIDFSQLDKYLARLAELRAEAISANSAADYSRKRIRDEEEDELRQEKKRKMEEEKKRKANESRGVRDLKKVNTSGMMKLSHFFKAK</sequence>
<dbReference type="Pfam" id="PF17745">
    <property type="entry name" value="Ydr279_N"/>
    <property type="match status" value="1"/>
</dbReference>
<dbReference type="PANTHER" id="PTHR13383:SF11">
    <property type="entry name" value="RIBONUCLEASE H2 SUBUNIT B"/>
    <property type="match status" value="1"/>
</dbReference>
<evidence type="ECO:0000313" key="9">
    <source>
        <dbReference type="EMBL" id="OAQ74009.1"/>
    </source>
</evidence>
<evidence type="ECO:0000256" key="4">
    <source>
        <dbReference type="ARBA" id="ARBA00024778"/>
    </source>
</evidence>
<evidence type="ECO:0000259" key="8">
    <source>
        <dbReference type="Pfam" id="PF17745"/>
    </source>
</evidence>
<feature type="region of interest" description="Disordered" evidence="6">
    <location>
        <begin position="387"/>
        <end position="428"/>
    </location>
</feature>
<dbReference type="InterPro" id="IPR041195">
    <property type="entry name" value="Rnh202_N"/>
</dbReference>
<dbReference type="EMBL" id="LSBJ02000001">
    <property type="protein sequence ID" value="OAQ74009.1"/>
    <property type="molecule type" value="Genomic_DNA"/>
</dbReference>
<evidence type="ECO:0000256" key="3">
    <source>
        <dbReference type="ARBA" id="ARBA00023242"/>
    </source>
</evidence>
<dbReference type="GO" id="GO:0005654">
    <property type="term" value="C:nucleoplasm"/>
    <property type="evidence" value="ECO:0007669"/>
    <property type="project" value="TreeGrafter"/>
</dbReference>
<feature type="domain" description="Rnh202 triple barrel" evidence="8">
    <location>
        <begin position="40"/>
        <end position="126"/>
    </location>
</feature>
<evidence type="ECO:0000256" key="1">
    <source>
        <dbReference type="ARBA" id="ARBA00004123"/>
    </source>
</evidence>
<protein>
    <recommendedName>
        <fullName evidence="2">Ribonuclease H2 subunit B</fullName>
    </recommendedName>
    <alternativeName>
        <fullName evidence="5">Ribonuclease HI subunit B</fullName>
    </alternativeName>
</protein>
<comment type="caution">
    <text evidence="9">The sequence shown here is derived from an EMBL/GenBank/DDBJ whole genome shotgun (WGS) entry which is preliminary data.</text>
</comment>
<dbReference type="GO" id="GO:0032299">
    <property type="term" value="C:ribonuclease H2 complex"/>
    <property type="evidence" value="ECO:0007669"/>
    <property type="project" value="InterPro"/>
</dbReference>
<dbReference type="GO" id="GO:0006401">
    <property type="term" value="P:RNA catabolic process"/>
    <property type="evidence" value="ECO:0007669"/>
    <property type="project" value="TreeGrafter"/>
</dbReference>
<dbReference type="OrthoDB" id="29098at2759"/>
<feature type="compositionally biased region" description="Basic and acidic residues" evidence="6">
    <location>
        <begin position="407"/>
        <end position="428"/>
    </location>
</feature>
<comment type="subcellular location">
    <subcellularLocation>
        <location evidence="1">Nucleus</location>
    </subcellularLocation>
</comment>
<feature type="domain" description="Ribonuclease H2 subunit B wHTH" evidence="7">
    <location>
        <begin position="129"/>
        <end position="349"/>
    </location>
</feature>
<keyword evidence="10" id="KW-1185">Reference proteome</keyword>
<comment type="function">
    <text evidence="4">Non catalytic subunit of RNase H2, an endonuclease that specifically degrades the RNA of RNA:DNA hybrids. Participates in DNA replication, possibly by mediating the removal of lagging-strand Okazaki fragment RNA primers during DNA replication. Mediates the excision of single ribonucleotides from DNA:RNA duplexes.</text>
</comment>
<dbReference type="Proteomes" id="UP000078397">
    <property type="component" value="Unassembled WGS sequence"/>
</dbReference>
<dbReference type="STRING" id="1380566.A0A179GA30"/>
<dbReference type="RefSeq" id="XP_018150092.1">
    <property type="nucleotide sequence ID" value="XM_018290897.1"/>
</dbReference>
<dbReference type="GeneID" id="28854891"/>
<dbReference type="InterPro" id="IPR040456">
    <property type="entry name" value="RNase_H2_suB"/>
</dbReference>
<evidence type="ECO:0000256" key="5">
    <source>
        <dbReference type="ARBA" id="ARBA00033464"/>
    </source>
</evidence>
<feature type="compositionally biased region" description="Polar residues" evidence="6">
    <location>
        <begin position="17"/>
        <end position="27"/>
    </location>
</feature>
<evidence type="ECO:0000313" key="10">
    <source>
        <dbReference type="Proteomes" id="UP000078397"/>
    </source>
</evidence>
<dbReference type="Gene3D" id="2.20.25.530">
    <property type="match status" value="1"/>
</dbReference>
<evidence type="ECO:0000256" key="6">
    <source>
        <dbReference type="SAM" id="MobiDB-lite"/>
    </source>
</evidence>
<proteinExistence type="predicted"/>
<dbReference type="Gene3D" id="1.10.20.120">
    <property type="match status" value="1"/>
</dbReference>
<name>A0A179GA30_METCM</name>
<evidence type="ECO:0000259" key="7">
    <source>
        <dbReference type="Pfam" id="PF09468"/>
    </source>
</evidence>
<keyword evidence="3" id="KW-0539">Nucleus</keyword>
<evidence type="ECO:0000256" key="2">
    <source>
        <dbReference type="ARBA" id="ARBA00019062"/>
    </source>
</evidence>